<dbReference type="PANTHER" id="PTHR21152">
    <property type="entry name" value="AMINOTRANSFERASE CLASS V"/>
    <property type="match status" value="1"/>
</dbReference>
<evidence type="ECO:0000256" key="4">
    <source>
        <dbReference type="ARBA" id="ARBA00022490"/>
    </source>
</evidence>
<evidence type="ECO:0000256" key="3">
    <source>
        <dbReference type="ARBA" id="ARBA00006904"/>
    </source>
</evidence>
<keyword evidence="4 13" id="KW-0963">Cytoplasm</keyword>
<comment type="catalytic activity">
    <reaction evidence="12 13">
        <text>O-phospho-L-serine + 2-oxoglutarate = 3-phosphooxypyruvate + L-glutamate</text>
        <dbReference type="Rhea" id="RHEA:14329"/>
        <dbReference type="ChEBI" id="CHEBI:16810"/>
        <dbReference type="ChEBI" id="CHEBI:18110"/>
        <dbReference type="ChEBI" id="CHEBI:29985"/>
        <dbReference type="ChEBI" id="CHEBI:57524"/>
        <dbReference type="EC" id="2.6.1.52"/>
    </reaction>
</comment>
<comment type="function">
    <text evidence="1 13">Catalyzes the reversible conversion of 3-phosphohydroxypyruvate to phosphoserine and of 3-hydroxy-2-oxo-4-phosphonooxybutanoate to phosphohydroxythreonine.</text>
</comment>
<evidence type="ECO:0000256" key="5">
    <source>
        <dbReference type="ARBA" id="ARBA00022576"/>
    </source>
</evidence>
<dbReference type="Gene3D" id="3.90.1150.10">
    <property type="entry name" value="Aspartate Aminotransferase, domain 1"/>
    <property type="match status" value="1"/>
</dbReference>
<feature type="binding site" evidence="13">
    <location>
        <position position="172"/>
    </location>
    <ligand>
        <name>pyridoxal 5'-phosphate</name>
        <dbReference type="ChEBI" id="CHEBI:597326"/>
    </ligand>
</feature>
<evidence type="ECO:0000256" key="8">
    <source>
        <dbReference type="ARBA" id="ARBA00022898"/>
    </source>
</evidence>
<dbReference type="PIRSF" id="PIRSF000525">
    <property type="entry name" value="SerC"/>
    <property type="match status" value="1"/>
</dbReference>
<comment type="catalytic activity">
    <reaction evidence="11 13">
        <text>4-(phosphooxy)-L-threonine + 2-oxoglutarate = (R)-3-hydroxy-2-oxo-4-phosphooxybutanoate + L-glutamate</text>
        <dbReference type="Rhea" id="RHEA:16573"/>
        <dbReference type="ChEBI" id="CHEBI:16810"/>
        <dbReference type="ChEBI" id="CHEBI:29985"/>
        <dbReference type="ChEBI" id="CHEBI:58452"/>
        <dbReference type="ChEBI" id="CHEBI:58538"/>
        <dbReference type="EC" id="2.6.1.52"/>
    </reaction>
</comment>
<dbReference type="Pfam" id="PF00266">
    <property type="entry name" value="Aminotran_5"/>
    <property type="match status" value="1"/>
</dbReference>
<comment type="pathway">
    <text evidence="13">Cofactor biosynthesis; pyridoxine 5'-phosphate biosynthesis; pyridoxine 5'-phosphate from D-erythrose 4-phosphate: step 3/5.</text>
</comment>
<feature type="binding site" evidence="13">
    <location>
        <position position="46"/>
    </location>
    <ligand>
        <name>L-glutamate</name>
        <dbReference type="ChEBI" id="CHEBI:29985"/>
    </ligand>
</feature>
<dbReference type="InterPro" id="IPR015424">
    <property type="entry name" value="PyrdxlP-dep_Trfase"/>
</dbReference>
<evidence type="ECO:0000313" key="16">
    <source>
        <dbReference type="Proteomes" id="UP001231924"/>
    </source>
</evidence>
<reference evidence="15 16" key="1">
    <citation type="submission" date="2023-06" db="EMBL/GenBank/DDBJ databases">
        <title>Actinomycetospora Odt1-22.</title>
        <authorList>
            <person name="Supong K."/>
        </authorList>
    </citation>
    <scope>NUCLEOTIDE SEQUENCE [LARGE SCALE GENOMIC DNA]</scope>
    <source>
        <strain evidence="15 16">Odt1-22</strain>
    </source>
</reference>
<dbReference type="InterPro" id="IPR006272">
    <property type="entry name" value="Pser_aminoTfrase_mycobac"/>
</dbReference>
<comment type="pathway">
    <text evidence="2 13">Amino-acid biosynthesis; L-serine biosynthesis; L-serine from 3-phospho-D-glycerate: step 2/3.</text>
</comment>
<feature type="modified residue" description="N6-(pyridoxal phosphate)lysine" evidence="13">
    <location>
        <position position="196"/>
    </location>
</feature>
<feature type="domain" description="Aminotransferase class V" evidence="14">
    <location>
        <begin position="137"/>
        <end position="331"/>
    </location>
</feature>
<feature type="binding site" evidence="13">
    <location>
        <begin position="247"/>
        <end position="248"/>
    </location>
    <ligand>
        <name>pyridoxal 5'-phosphate</name>
        <dbReference type="ChEBI" id="CHEBI:597326"/>
    </ligand>
</feature>
<dbReference type="PANTHER" id="PTHR21152:SF40">
    <property type="entry name" value="ALANINE--GLYOXYLATE AMINOTRANSFERASE"/>
    <property type="match status" value="1"/>
</dbReference>
<sequence>MTAESVTIPAELLPADGRFGCGPSKVRPEQLRAVADAADVMGTSHRQKPVKDLVARVRGGLSQLFSLPEGYEVVLGNGGSTAFWDAAAVGLIRERSLHLTYGEFSAKFAGVAKGAPFLADPVVVSSDPGTAPEPRSDDSVDLIAWAHNETSTGVAVPVARPAGSEGRLVAIDATSGAGGLPVDVSQADVYYFAPQKGFASDGGLWIALMSPAALERVDEIAGTDRWIPGFLSLPTAIDNSRKDQTYNTPAVATLIMLADQIEWMNDAGGMSWTTARTKDSSERLYAWAEKSSFATPFVAEPAHRSQVVGTIDFSDDVDAAAVARILRAHGVVDTEPYRKLGRNQLRVGMFPAVDPDDVSKLTECIDHVVGALTGA</sequence>
<comment type="caution">
    <text evidence="15">The sequence shown here is derived from an EMBL/GenBank/DDBJ whole genome shotgun (WGS) entry which is preliminary data.</text>
</comment>
<evidence type="ECO:0000256" key="2">
    <source>
        <dbReference type="ARBA" id="ARBA00005099"/>
    </source>
</evidence>
<keyword evidence="7 13" id="KW-0808">Transferase</keyword>
<comment type="cofactor">
    <cofactor evidence="13">
        <name>pyridoxal 5'-phosphate</name>
        <dbReference type="ChEBI" id="CHEBI:597326"/>
    </cofactor>
    <text evidence="13">Binds 1 pyridoxal phosphate per subunit.</text>
</comment>
<dbReference type="EC" id="2.6.1.52" evidence="13"/>
<feature type="binding site" evidence="13">
    <location>
        <position position="104"/>
    </location>
    <ligand>
        <name>pyridoxal 5'-phosphate</name>
        <dbReference type="ChEBI" id="CHEBI:597326"/>
    </ligand>
</feature>
<comment type="subcellular location">
    <subcellularLocation>
        <location evidence="13">Cytoplasm</location>
    </subcellularLocation>
</comment>
<evidence type="ECO:0000256" key="7">
    <source>
        <dbReference type="ARBA" id="ARBA00022679"/>
    </source>
</evidence>
<dbReference type="RefSeq" id="WP_286051872.1">
    <property type="nucleotide sequence ID" value="NZ_JASVWF010000001.1"/>
</dbReference>
<name>A0ABT7M507_9PSEU</name>
<organism evidence="15 16">
    <name type="scientific">Actinomycetospora termitidis</name>
    <dbReference type="NCBI Taxonomy" id="3053470"/>
    <lineage>
        <taxon>Bacteria</taxon>
        <taxon>Bacillati</taxon>
        <taxon>Actinomycetota</taxon>
        <taxon>Actinomycetes</taxon>
        <taxon>Pseudonocardiales</taxon>
        <taxon>Pseudonocardiaceae</taxon>
        <taxon>Actinomycetospora</taxon>
    </lineage>
</organism>
<dbReference type="InterPro" id="IPR015422">
    <property type="entry name" value="PyrdxlP-dep_Trfase_small"/>
</dbReference>
<keyword evidence="16" id="KW-1185">Reference proteome</keyword>
<keyword evidence="8 13" id="KW-0663">Pyridoxal phosphate</keyword>
<keyword evidence="6 13" id="KW-0028">Amino-acid biosynthesis</keyword>
<dbReference type="HAMAP" id="MF_00160">
    <property type="entry name" value="SerC_aminotrans_5"/>
    <property type="match status" value="1"/>
</dbReference>
<proteinExistence type="inferred from homology"/>
<dbReference type="Gene3D" id="3.40.640.10">
    <property type="entry name" value="Type I PLP-dependent aspartate aminotransferase-like (Major domain)"/>
    <property type="match status" value="1"/>
</dbReference>
<evidence type="ECO:0000256" key="10">
    <source>
        <dbReference type="ARBA" id="ARBA00023299"/>
    </source>
</evidence>
<evidence type="ECO:0000256" key="13">
    <source>
        <dbReference type="HAMAP-Rule" id="MF_00160"/>
    </source>
</evidence>
<dbReference type="InterPro" id="IPR000192">
    <property type="entry name" value="Aminotrans_V_dom"/>
</dbReference>
<dbReference type="NCBIfam" id="TIGR01366">
    <property type="entry name" value="serC_3"/>
    <property type="match status" value="1"/>
</dbReference>
<comment type="similarity">
    <text evidence="3 13">Belongs to the class-V pyridoxal-phosphate-dependent aminotransferase family. SerC subfamily.</text>
</comment>
<evidence type="ECO:0000313" key="15">
    <source>
        <dbReference type="EMBL" id="MDL5155768.1"/>
    </source>
</evidence>
<evidence type="ECO:0000259" key="14">
    <source>
        <dbReference type="Pfam" id="PF00266"/>
    </source>
</evidence>
<evidence type="ECO:0000256" key="1">
    <source>
        <dbReference type="ARBA" id="ARBA00003483"/>
    </source>
</evidence>
<dbReference type="InterPro" id="IPR022278">
    <property type="entry name" value="Pser_aminoTfrase"/>
</dbReference>
<feature type="binding site" evidence="13">
    <location>
        <position position="150"/>
    </location>
    <ligand>
        <name>pyridoxal 5'-phosphate</name>
        <dbReference type="ChEBI" id="CHEBI:597326"/>
    </ligand>
</feature>
<evidence type="ECO:0000256" key="6">
    <source>
        <dbReference type="ARBA" id="ARBA00022605"/>
    </source>
</evidence>
<dbReference type="Proteomes" id="UP001231924">
    <property type="component" value="Unassembled WGS sequence"/>
</dbReference>
<protein>
    <recommendedName>
        <fullName evidence="13">Phosphoserine aminotransferase</fullName>
        <ecNumber evidence="13">2.6.1.52</ecNumber>
    </recommendedName>
    <alternativeName>
        <fullName evidence="13">Phosphohydroxythreonine aminotransferase</fullName>
        <shortName evidence="13">PSAT</shortName>
    </alternativeName>
</protein>
<evidence type="ECO:0000256" key="11">
    <source>
        <dbReference type="ARBA" id="ARBA00047630"/>
    </source>
</evidence>
<comment type="caution">
    <text evidence="13">Lacks conserved residue(s) required for the propagation of feature annotation.</text>
</comment>
<feature type="binding site" evidence="13">
    <location>
        <position position="195"/>
    </location>
    <ligand>
        <name>pyridoxal 5'-phosphate</name>
        <dbReference type="ChEBI" id="CHEBI:597326"/>
    </ligand>
</feature>
<keyword evidence="9 13" id="KW-0664">Pyridoxine biosynthesis</keyword>
<dbReference type="InterPro" id="IPR015421">
    <property type="entry name" value="PyrdxlP-dep_Trfase_major"/>
</dbReference>
<accession>A0ABT7M507</accession>
<dbReference type="SUPFAM" id="SSF53383">
    <property type="entry name" value="PLP-dependent transferases"/>
    <property type="match status" value="1"/>
</dbReference>
<comment type="subunit">
    <text evidence="13">Homodimer.</text>
</comment>
<dbReference type="EMBL" id="JASVWF010000001">
    <property type="protein sequence ID" value="MDL5155768.1"/>
    <property type="molecule type" value="Genomic_DNA"/>
</dbReference>
<gene>
    <name evidence="13 15" type="primary">serC</name>
    <name evidence="15" type="ORF">QRT03_07370</name>
</gene>
<keyword evidence="5 13" id="KW-0032">Aminotransferase</keyword>
<evidence type="ECO:0000256" key="12">
    <source>
        <dbReference type="ARBA" id="ARBA00049007"/>
    </source>
</evidence>
<evidence type="ECO:0000256" key="9">
    <source>
        <dbReference type="ARBA" id="ARBA00023096"/>
    </source>
</evidence>
<keyword evidence="10 13" id="KW-0718">Serine biosynthesis</keyword>
<dbReference type="GO" id="GO:0004648">
    <property type="term" value="F:O-phospho-L-serine:2-oxoglutarate aminotransferase activity"/>
    <property type="evidence" value="ECO:0007669"/>
    <property type="project" value="UniProtKB-EC"/>
</dbReference>